<gene>
    <name evidence="1" type="primary">PRB1_27</name>
    <name evidence="1" type="ORF">DSO57_1015411</name>
</gene>
<reference evidence="1" key="1">
    <citation type="submission" date="2022-04" db="EMBL/GenBank/DDBJ databases">
        <title>Genome of the entomopathogenic fungus Entomophthora muscae.</title>
        <authorList>
            <person name="Elya C."/>
            <person name="Lovett B.R."/>
            <person name="Lee E."/>
            <person name="Macias A.M."/>
            <person name="Hajek A.E."/>
            <person name="De Bivort B.L."/>
            <person name="Kasson M.T."/>
            <person name="De Fine Licht H.H."/>
            <person name="Stajich J.E."/>
        </authorList>
    </citation>
    <scope>NUCLEOTIDE SEQUENCE</scope>
    <source>
        <strain evidence="1">Berkeley</strain>
    </source>
</reference>
<organism evidence="1 2">
    <name type="scientific">Entomophthora muscae</name>
    <dbReference type="NCBI Taxonomy" id="34485"/>
    <lineage>
        <taxon>Eukaryota</taxon>
        <taxon>Fungi</taxon>
        <taxon>Fungi incertae sedis</taxon>
        <taxon>Zoopagomycota</taxon>
        <taxon>Entomophthoromycotina</taxon>
        <taxon>Entomophthoromycetes</taxon>
        <taxon>Entomophthorales</taxon>
        <taxon>Entomophthoraceae</taxon>
        <taxon>Entomophthora</taxon>
    </lineage>
</organism>
<proteinExistence type="predicted"/>
<evidence type="ECO:0000313" key="2">
    <source>
        <dbReference type="Proteomes" id="UP001165960"/>
    </source>
</evidence>
<keyword evidence="1" id="KW-0378">Hydrolase</keyword>
<accession>A0ACC2SIK0</accession>
<dbReference type="Proteomes" id="UP001165960">
    <property type="component" value="Unassembled WGS sequence"/>
</dbReference>
<protein>
    <submittedName>
        <fullName evidence="1">Proteinase B</fullName>
        <ecNumber evidence="1">3.4.21.48</ecNumber>
    </submittedName>
</protein>
<keyword evidence="2" id="KW-1185">Reference proteome</keyword>
<dbReference type="EMBL" id="QTSX02005031">
    <property type="protein sequence ID" value="KAJ9061986.1"/>
    <property type="molecule type" value="Genomic_DNA"/>
</dbReference>
<dbReference type="EC" id="3.4.21.48" evidence="1"/>
<sequence>MGYSIDVSEAILEKIKAIPKEAVEEDLTCHTQSIQKDTPWGILHITSQTKLKPNMFDYKYHYNLYGGNGVDVYIIDSIVYVNNKDFEGQASLCINFIPGALEVGYFAMAPTWQASMFPRHTGWLKRPISSQ</sequence>
<name>A0ACC2SIK0_9FUNG</name>
<evidence type="ECO:0000313" key="1">
    <source>
        <dbReference type="EMBL" id="KAJ9061986.1"/>
    </source>
</evidence>
<comment type="caution">
    <text evidence="1">The sequence shown here is derived from an EMBL/GenBank/DDBJ whole genome shotgun (WGS) entry which is preliminary data.</text>
</comment>